<accession>A0A538SI13</accession>
<dbReference type="PROSITE" id="PS51677">
    <property type="entry name" value="NODB"/>
    <property type="match status" value="1"/>
</dbReference>
<keyword evidence="2" id="KW-0732">Signal</keyword>
<proteinExistence type="predicted"/>
<reference evidence="4 5" key="1">
    <citation type="journal article" date="2019" name="Nat. Microbiol.">
        <title>Mediterranean grassland soil C-N compound turnover is dependent on rainfall and depth, and is mediated by genomically divergent microorganisms.</title>
        <authorList>
            <person name="Diamond S."/>
            <person name="Andeer P.F."/>
            <person name="Li Z."/>
            <person name="Crits-Christoph A."/>
            <person name="Burstein D."/>
            <person name="Anantharaman K."/>
            <person name="Lane K.R."/>
            <person name="Thomas B.C."/>
            <person name="Pan C."/>
            <person name="Northen T.R."/>
            <person name="Banfield J.F."/>
        </authorList>
    </citation>
    <scope>NUCLEOTIDE SEQUENCE [LARGE SCALE GENOMIC DNA]</scope>
    <source>
        <strain evidence="4">WS_3</strain>
    </source>
</reference>
<feature type="domain" description="NodB homology" evidence="3">
    <location>
        <begin position="93"/>
        <end position="346"/>
    </location>
</feature>
<evidence type="ECO:0000259" key="3">
    <source>
        <dbReference type="PROSITE" id="PS51677"/>
    </source>
</evidence>
<dbReference type="GO" id="GO:0016810">
    <property type="term" value="F:hydrolase activity, acting on carbon-nitrogen (but not peptide) bonds"/>
    <property type="evidence" value="ECO:0007669"/>
    <property type="project" value="InterPro"/>
</dbReference>
<evidence type="ECO:0000256" key="1">
    <source>
        <dbReference type="ARBA" id="ARBA00004613"/>
    </source>
</evidence>
<dbReference type="GO" id="GO:0005975">
    <property type="term" value="P:carbohydrate metabolic process"/>
    <property type="evidence" value="ECO:0007669"/>
    <property type="project" value="InterPro"/>
</dbReference>
<dbReference type="PANTHER" id="PTHR34216:SF3">
    <property type="entry name" value="POLY-BETA-1,6-N-ACETYL-D-GLUCOSAMINE N-DEACETYLASE"/>
    <property type="match status" value="1"/>
</dbReference>
<name>A0A538SI13_UNCEI</name>
<dbReference type="InterPro" id="IPR011330">
    <property type="entry name" value="Glyco_hydro/deAcase_b/a-brl"/>
</dbReference>
<evidence type="ECO:0000313" key="5">
    <source>
        <dbReference type="Proteomes" id="UP000320184"/>
    </source>
</evidence>
<dbReference type="CDD" id="cd10918">
    <property type="entry name" value="CE4_NodB_like_5s_6s"/>
    <property type="match status" value="1"/>
</dbReference>
<dbReference type="InterPro" id="IPR002509">
    <property type="entry name" value="NODB_dom"/>
</dbReference>
<protein>
    <recommendedName>
        <fullName evidence="3">NodB homology domain-containing protein</fullName>
    </recommendedName>
</protein>
<dbReference type="AlphaFoldDB" id="A0A538SI13"/>
<dbReference type="GO" id="GO:0005576">
    <property type="term" value="C:extracellular region"/>
    <property type="evidence" value="ECO:0007669"/>
    <property type="project" value="UniProtKB-SubCell"/>
</dbReference>
<dbReference type="EMBL" id="VBOT01000084">
    <property type="protein sequence ID" value="TMQ51003.1"/>
    <property type="molecule type" value="Genomic_DNA"/>
</dbReference>
<dbReference type="Proteomes" id="UP000320184">
    <property type="component" value="Unassembled WGS sequence"/>
</dbReference>
<comment type="caution">
    <text evidence="4">The sequence shown here is derived from an EMBL/GenBank/DDBJ whole genome shotgun (WGS) entry which is preliminary data.</text>
</comment>
<sequence>MLKRIAASATRSRSFSWLVGLLERMDPERRDLLRILTYHRVAACDPGSPLPPGVSVPPDDFAEQMRYLRSSCHVVSIPELIHALGTGSGLPRRAVLITFDDGYRDFRTHAWPVMKALGLPVALFVPTAFPDQPGLSFWWDRLHHALASTARRDALETPVGPLGLATPGDRQDAYRRLRARAKRLPHAEAMKWVASICGELGVSSPPAAILGWNEIRELAAEGVTIGSHTRTHPLLTRVSLEEARAEVMGSFRDLERELGTAAPILAYPAGAFDEALVTMLAGEGLALGFTTVRGVNPLRTAHPLKLRRINVGQRTSLALMRAQLTGWSVGLNRLHPLVEPGEASPA</sequence>
<gene>
    <name evidence="4" type="ORF">E6K73_06850</name>
</gene>
<dbReference type="Pfam" id="PF01522">
    <property type="entry name" value="Polysacc_deac_1"/>
    <property type="match status" value="1"/>
</dbReference>
<dbReference type="PANTHER" id="PTHR34216">
    <property type="match status" value="1"/>
</dbReference>
<dbReference type="Gene3D" id="3.20.20.370">
    <property type="entry name" value="Glycoside hydrolase/deacetylase"/>
    <property type="match status" value="1"/>
</dbReference>
<comment type="subcellular location">
    <subcellularLocation>
        <location evidence="1">Secreted</location>
    </subcellularLocation>
</comment>
<organism evidence="4 5">
    <name type="scientific">Eiseniibacteriota bacterium</name>
    <dbReference type="NCBI Taxonomy" id="2212470"/>
    <lineage>
        <taxon>Bacteria</taxon>
        <taxon>Candidatus Eiseniibacteriota</taxon>
    </lineage>
</organism>
<dbReference type="SUPFAM" id="SSF88713">
    <property type="entry name" value="Glycoside hydrolase/deacetylase"/>
    <property type="match status" value="1"/>
</dbReference>
<evidence type="ECO:0000256" key="2">
    <source>
        <dbReference type="ARBA" id="ARBA00022729"/>
    </source>
</evidence>
<dbReference type="InterPro" id="IPR051398">
    <property type="entry name" value="Polysacch_Deacetylase"/>
</dbReference>
<evidence type="ECO:0000313" key="4">
    <source>
        <dbReference type="EMBL" id="TMQ51003.1"/>
    </source>
</evidence>